<feature type="transmembrane region" description="Helical" evidence="1">
    <location>
        <begin position="79"/>
        <end position="98"/>
    </location>
</feature>
<feature type="transmembrane region" description="Helical" evidence="1">
    <location>
        <begin position="110"/>
        <end position="131"/>
    </location>
</feature>
<dbReference type="InterPro" id="IPR049713">
    <property type="entry name" value="Pr6Pr-like"/>
</dbReference>
<keyword evidence="1" id="KW-1133">Transmembrane helix</keyword>
<evidence type="ECO:0000313" key="3">
    <source>
        <dbReference type="Proteomes" id="UP001501352"/>
    </source>
</evidence>
<feature type="transmembrane region" description="Helical" evidence="1">
    <location>
        <begin position="12"/>
        <end position="32"/>
    </location>
</feature>
<keyword evidence="3" id="KW-1185">Reference proteome</keyword>
<evidence type="ECO:0000256" key="1">
    <source>
        <dbReference type="SAM" id="Phobius"/>
    </source>
</evidence>
<protein>
    <submittedName>
        <fullName evidence="2">Pr6Pr family membrane protein</fullName>
    </submittedName>
</protein>
<keyword evidence="1" id="KW-0812">Transmembrane</keyword>
<reference evidence="3" key="1">
    <citation type="journal article" date="2019" name="Int. J. Syst. Evol. Microbiol.">
        <title>The Global Catalogue of Microorganisms (GCM) 10K type strain sequencing project: providing services to taxonomists for standard genome sequencing and annotation.</title>
        <authorList>
            <consortium name="The Broad Institute Genomics Platform"/>
            <consortium name="The Broad Institute Genome Sequencing Center for Infectious Disease"/>
            <person name="Wu L."/>
            <person name="Ma J."/>
        </authorList>
    </citation>
    <scope>NUCLEOTIDE SEQUENCE [LARGE SCALE GENOMIC DNA]</scope>
    <source>
        <strain evidence="3">JCM 12928</strain>
    </source>
</reference>
<accession>A0ABP3S6S7</accession>
<comment type="caution">
    <text evidence="2">The sequence shown here is derived from an EMBL/GenBank/DDBJ whole genome shotgun (WGS) entry which is preliminary data.</text>
</comment>
<feature type="transmembrane region" description="Helical" evidence="1">
    <location>
        <begin position="44"/>
        <end position="67"/>
    </location>
</feature>
<sequence length="214" mass="23659">MHGPRTALIWRAVFALLGWTILTLQYALMLATPDRGPVELTLNFFSYFTILTNVLVVLAMTLPVVAGGHSIGRWAAAPGVRASVTMYAVVVGLVYHFMLHATWNPQGWALVANIGLHYVMPIAMLLDWLMFVPKGALRWSAPVKWLAFPLIYGAWTAIHGLAADWWPYWFVDASTLGWGKAGAYFAGLLVFFTLVGLIVVAIDRMLERRSVVAG</sequence>
<dbReference type="Proteomes" id="UP001501352">
    <property type="component" value="Unassembled WGS sequence"/>
</dbReference>
<keyword evidence="1" id="KW-0472">Membrane</keyword>
<evidence type="ECO:0000313" key="2">
    <source>
        <dbReference type="EMBL" id="GAA0627861.1"/>
    </source>
</evidence>
<name>A0ABP3S6S7_9CAUL</name>
<dbReference type="RefSeq" id="WP_343794427.1">
    <property type="nucleotide sequence ID" value="NZ_BAAAGA010000006.1"/>
</dbReference>
<proteinExistence type="predicted"/>
<organism evidence="2 3">
    <name type="scientific">Brevundimonas kwangchunensis</name>
    <dbReference type="NCBI Taxonomy" id="322163"/>
    <lineage>
        <taxon>Bacteria</taxon>
        <taxon>Pseudomonadati</taxon>
        <taxon>Pseudomonadota</taxon>
        <taxon>Alphaproteobacteria</taxon>
        <taxon>Caulobacterales</taxon>
        <taxon>Caulobacteraceae</taxon>
        <taxon>Brevundimonas</taxon>
    </lineage>
</organism>
<gene>
    <name evidence="2" type="ORF">GCM10009422_26140</name>
</gene>
<dbReference type="EMBL" id="BAAAGA010000006">
    <property type="protein sequence ID" value="GAA0627861.1"/>
    <property type="molecule type" value="Genomic_DNA"/>
</dbReference>
<dbReference type="NCBIfam" id="NF038065">
    <property type="entry name" value="Pr6Pr"/>
    <property type="match status" value="1"/>
</dbReference>
<feature type="transmembrane region" description="Helical" evidence="1">
    <location>
        <begin position="143"/>
        <end position="162"/>
    </location>
</feature>
<feature type="transmembrane region" description="Helical" evidence="1">
    <location>
        <begin position="182"/>
        <end position="202"/>
    </location>
</feature>